<evidence type="ECO:0000313" key="3">
    <source>
        <dbReference type="Proteomes" id="UP000814176"/>
    </source>
</evidence>
<proteinExistence type="predicted"/>
<dbReference type="PANTHER" id="PTHR38167">
    <property type="entry name" value="C2H2-TYPE DOMAIN-CONTAINING PROTEIN"/>
    <property type="match status" value="1"/>
</dbReference>
<accession>A0ABQ8KJR4</accession>
<dbReference type="EMBL" id="JADCUA010000007">
    <property type="protein sequence ID" value="KAH9838374.1"/>
    <property type="molecule type" value="Genomic_DNA"/>
</dbReference>
<evidence type="ECO:0008006" key="4">
    <source>
        <dbReference type="Google" id="ProtNLM"/>
    </source>
</evidence>
<evidence type="ECO:0000313" key="2">
    <source>
        <dbReference type="EMBL" id="KAH9838374.1"/>
    </source>
</evidence>
<name>A0ABQ8KJR4_9APHY</name>
<feature type="compositionally biased region" description="Basic and acidic residues" evidence="1">
    <location>
        <begin position="199"/>
        <end position="208"/>
    </location>
</feature>
<sequence>MPHEAGQHVIDLTNDSDEEGVPPPAAPAQAILQHIPAPDLIPPGPPLDAAARQQLYRAIETCPEERLRDILANMVADDAVSAHALFEHLVAVHPPHLVAEPAQGHAAAAAPEIGPRWATCKYCDEEFDLAAEREEFECVYHPGALKAVEMRLPDWDEKVHGSMDTPENRAALPENFVWSCCDRDGDNPEACTEGYHAPQDTEKRRTRY</sequence>
<protein>
    <recommendedName>
        <fullName evidence="4">C2H2-type domain-containing protein</fullName>
    </recommendedName>
</protein>
<keyword evidence="3" id="KW-1185">Reference proteome</keyword>
<dbReference type="PANTHER" id="PTHR38167:SF1">
    <property type="entry name" value="C2H2-TYPE DOMAIN-CONTAINING PROTEIN"/>
    <property type="match status" value="1"/>
</dbReference>
<reference evidence="2 3" key="1">
    <citation type="journal article" date="2021" name="Environ. Microbiol.">
        <title>Gene family expansions and transcriptome signatures uncover fungal adaptations to wood decay.</title>
        <authorList>
            <person name="Hage H."/>
            <person name="Miyauchi S."/>
            <person name="Viragh M."/>
            <person name="Drula E."/>
            <person name="Min B."/>
            <person name="Chaduli D."/>
            <person name="Navarro D."/>
            <person name="Favel A."/>
            <person name="Norest M."/>
            <person name="Lesage-Meessen L."/>
            <person name="Balint B."/>
            <person name="Merenyi Z."/>
            <person name="de Eugenio L."/>
            <person name="Morin E."/>
            <person name="Martinez A.T."/>
            <person name="Baldrian P."/>
            <person name="Stursova M."/>
            <person name="Martinez M.J."/>
            <person name="Novotny C."/>
            <person name="Magnuson J.K."/>
            <person name="Spatafora J.W."/>
            <person name="Maurice S."/>
            <person name="Pangilinan J."/>
            <person name="Andreopoulos W."/>
            <person name="LaButti K."/>
            <person name="Hundley H."/>
            <person name="Na H."/>
            <person name="Kuo A."/>
            <person name="Barry K."/>
            <person name="Lipzen A."/>
            <person name="Henrissat B."/>
            <person name="Riley R."/>
            <person name="Ahrendt S."/>
            <person name="Nagy L.G."/>
            <person name="Grigoriev I.V."/>
            <person name="Martin F."/>
            <person name="Rosso M.N."/>
        </authorList>
    </citation>
    <scope>NUCLEOTIDE SEQUENCE [LARGE SCALE GENOMIC DNA]</scope>
    <source>
        <strain evidence="2 3">CIRM-BRFM 1785</strain>
    </source>
</reference>
<evidence type="ECO:0000256" key="1">
    <source>
        <dbReference type="SAM" id="MobiDB-lite"/>
    </source>
</evidence>
<gene>
    <name evidence="2" type="ORF">C8Q71DRAFT_526151</name>
</gene>
<feature type="region of interest" description="Disordered" evidence="1">
    <location>
        <begin position="189"/>
        <end position="208"/>
    </location>
</feature>
<organism evidence="2 3">
    <name type="scientific">Rhodofomes roseus</name>
    <dbReference type="NCBI Taxonomy" id="34475"/>
    <lineage>
        <taxon>Eukaryota</taxon>
        <taxon>Fungi</taxon>
        <taxon>Dikarya</taxon>
        <taxon>Basidiomycota</taxon>
        <taxon>Agaricomycotina</taxon>
        <taxon>Agaricomycetes</taxon>
        <taxon>Polyporales</taxon>
        <taxon>Rhodofomes</taxon>
    </lineage>
</organism>
<dbReference type="GeneID" id="71999864"/>
<comment type="caution">
    <text evidence="2">The sequence shown here is derived from an EMBL/GenBank/DDBJ whole genome shotgun (WGS) entry which is preliminary data.</text>
</comment>
<dbReference type="Proteomes" id="UP000814176">
    <property type="component" value="Unassembled WGS sequence"/>
</dbReference>
<dbReference type="RefSeq" id="XP_047780289.1">
    <property type="nucleotide sequence ID" value="XM_047919132.1"/>
</dbReference>